<dbReference type="Proteomes" id="UP000039865">
    <property type="component" value="Unassembled WGS sequence"/>
</dbReference>
<dbReference type="AlphaFoldDB" id="A0A077ZVU8"/>
<organism evidence="1 2">
    <name type="scientific">Stylonychia lemnae</name>
    <name type="common">Ciliate</name>
    <dbReference type="NCBI Taxonomy" id="5949"/>
    <lineage>
        <taxon>Eukaryota</taxon>
        <taxon>Sar</taxon>
        <taxon>Alveolata</taxon>
        <taxon>Ciliophora</taxon>
        <taxon>Intramacronucleata</taxon>
        <taxon>Spirotrichea</taxon>
        <taxon>Stichotrichia</taxon>
        <taxon>Sporadotrichida</taxon>
        <taxon>Oxytrichidae</taxon>
        <taxon>Stylonychinae</taxon>
        <taxon>Stylonychia</taxon>
    </lineage>
</organism>
<sequence length="265" mass="30884">MLPSVKTRQQTNQRDQNVLTNIETKNFQTTNASHIALPSISSQKYSAYSVQQNNCKQNFINLVKKFKPIETPESQKQQNCEPLSTKKLLERIKSVKQIKSCRHLHYQDNQTKHFPVSHQRQQKQLLKQTLKKQVSFLNEQQVNSQYQLLTENICDMGNEKHFKTQTTNSDISLKTYSDTRENAQQKEGKWLEMESRIFNFLAEEGITQEQPISDYKFDIKALFKKNSGLIVNRQKQLPSILMKRGNSLKQLQQYSSLTALTLSNK</sequence>
<name>A0A077ZVU8_STYLE</name>
<accession>A0A077ZVU8</accession>
<dbReference type="EMBL" id="CCKQ01002617">
    <property type="protein sequence ID" value="CDW73726.1"/>
    <property type="molecule type" value="Genomic_DNA"/>
</dbReference>
<evidence type="ECO:0000313" key="1">
    <source>
        <dbReference type="EMBL" id="CDW73726.1"/>
    </source>
</evidence>
<keyword evidence="2" id="KW-1185">Reference proteome</keyword>
<protein>
    <submittedName>
        <fullName evidence="1">Uncharacterized protein</fullName>
    </submittedName>
</protein>
<proteinExistence type="predicted"/>
<dbReference type="InParanoid" id="A0A077ZVU8"/>
<reference evidence="1 2" key="1">
    <citation type="submission" date="2014-06" db="EMBL/GenBank/DDBJ databases">
        <authorList>
            <person name="Swart Estienne"/>
        </authorList>
    </citation>
    <scope>NUCLEOTIDE SEQUENCE [LARGE SCALE GENOMIC DNA]</scope>
    <source>
        <strain evidence="1 2">130c</strain>
    </source>
</reference>
<gene>
    <name evidence="1" type="primary">Contig6810.g7278</name>
    <name evidence="1" type="ORF">STYLEM_2713</name>
</gene>
<evidence type="ECO:0000313" key="2">
    <source>
        <dbReference type="Proteomes" id="UP000039865"/>
    </source>
</evidence>